<protein>
    <submittedName>
        <fullName evidence="1">Uncharacterized protein</fullName>
    </submittedName>
</protein>
<keyword evidence="2" id="KW-1185">Reference proteome</keyword>
<organism evidence="1 2">
    <name type="scientific">Cotesia glomerata</name>
    <name type="common">Lepidopteran parasitic wasp</name>
    <name type="synonym">Apanteles glomeratus</name>
    <dbReference type="NCBI Taxonomy" id="32391"/>
    <lineage>
        <taxon>Eukaryota</taxon>
        <taxon>Metazoa</taxon>
        <taxon>Ecdysozoa</taxon>
        <taxon>Arthropoda</taxon>
        <taxon>Hexapoda</taxon>
        <taxon>Insecta</taxon>
        <taxon>Pterygota</taxon>
        <taxon>Neoptera</taxon>
        <taxon>Endopterygota</taxon>
        <taxon>Hymenoptera</taxon>
        <taxon>Apocrita</taxon>
        <taxon>Ichneumonoidea</taxon>
        <taxon>Braconidae</taxon>
        <taxon>Microgastrinae</taxon>
        <taxon>Cotesia</taxon>
    </lineage>
</organism>
<sequence>MNADGRVSLFLEPDSPTTLFVEATVYRVRHRAVIKPLSAPDGQDPEVVTLSAYITRSKVNQQFEPHAIRLFLAQ</sequence>
<evidence type="ECO:0000313" key="1">
    <source>
        <dbReference type="EMBL" id="KAH0548735.1"/>
    </source>
</evidence>
<gene>
    <name evidence="1" type="ORF">KQX54_001877</name>
</gene>
<name>A0AAV7I7L0_COTGL</name>
<dbReference type="AlphaFoldDB" id="A0AAV7I7L0"/>
<proteinExistence type="predicted"/>
<dbReference type="Proteomes" id="UP000826195">
    <property type="component" value="Unassembled WGS sequence"/>
</dbReference>
<evidence type="ECO:0000313" key="2">
    <source>
        <dbReference type="Proteomes" id="UP000826195"/>
    </source>
</evidence>
<accession>A0AAV7I7L0</accession>
<reference evidence="1 2" key="1">
    <citation type="journal article" date="2021" name="J. Hered.">
        <title>A chromosome-level genome assembly of the parasitoid wasp, Cotesia glomerata (Hymenoptera: Braconidae).</title>
        <authorList>
            <person name="Pinto B.J."/>
            <person name="Weis J.J."/>
            <person name="Gamble T."/>
            <person name="Ode P.J."/>
            <person name="Paul R."/>
            <person name="Zaspel J.M."/>
        </authorList>
    </citation>
    <scope>NUCLEOTIDE SEQUENCE [LARGE SCALE GENOMIC DNA]</scope>
    <source>
        <strain evidence="1">CgM1</strain>
    </source>
</reference>
<dbReference type="EMBL" id="JAHXZJ010001864">
    <property type="protein sequence ID" value="KAH0548735.1"/>
    <property type="molecule type" value="Genomic_DNA"/>
</dbReference>
<comment type="caution">
    <text evidence="1">The sequence shown here is derived from an EMBL/GenBank/DDBJ whole genome shotgun (WGS) entry which is preliminary data.</text>
</comment>